<dbReference type="HOGENOM" id="CLU_3090434_0_0_1"/>
<protein>
    <submittedName>
        <fullName evidence="1">Uncharacterized protein</fullName>
    </submittedName>
</protein>
<proteinExistence type="predicted"/>
<reference evidence="1" key="1">
    <citation type="journal article" date="2013" name="Nat. Commun.">
        <title>Whole-genome sequencing of Oryza brachyantha reveals mechanisms underlying Oryza genome evolution.</title>
        <authorList>
            <person name="Chen J."/>
            <person name="Huang Q."/>
            <person name="Gao D."/>
            <person name="Wang J."/>
            <person name="Lang Y."/>
            <person name="Liu T."/>
            <person name="Li B."/>
            <person name="Bai Z."/>
            <person name="Luis Goicoechea J."/>
            <person name="Liang C."/>
            <person name="Chen C."/>
            <person name="Zhang W."/>
            <person name="Sun S."/>
            <person name="Liao Y."/>
            <person name="Zhang X."/>
            <person name="Yang L."/>
            <person name="Song C."/>
            <person name="Wang M."/>
            <person name="Shi J."/>
            <person name="Liu G."/>
            <person name="Liu J."/>
            <person name="Zhou H."/>
            <person name="Zhou W."/>
            <person name="Yu Q."/>
            <person name="An N."/>
            <person name="Chen Y."/>
            <person name="Cai Q."/>
            <person name="Wang B."/>
            <person name="Liu B."/>
            <person name="Min J."/>
            <person name="Huang Y."/>
            <person name="Wu H."/>
            <person name="Li Z."/>
            <person name="Zhang Y."/>
            <person name="Yin Y."/>
            <person name="Song W."/>
            <person name="Jiang J."/>
            <person name="Jackson S.A."/>
            <person name="Wing R.A."/>
            <person name="Wang J."/>
            <person name="Chen M."/>
        </authorList>
    </citation>
    <scope>NUCLEOTIDE SEQUENCE [LARGE SCALE GENOMIC DNA]</scope>
    <source>
        <strain evidence="1">cv. IRGC 101232</strain>
    </source>
</reference>
<dbReference type="Gramene" id="OB10G24730.1">
    <property type="protein sequence ID" value="OB10G24730.1"/>
    <property type="gene ID" value="OB10G24730"/>
</dbReference>
<sequence>MQATQQRCFVLGTMTRPSNKPQLPYLVRLLFMCKRSPKIHHPTHVHSGPIHP</sequence>
<organism evidence="1">
    <name type="scientific">Oryza brachyantha</name>
    <name type="common">malo sina</name>
    <dbReference type="NCBI Taxonomy" id="4533"/>
    <lineage>
        <taxon>Eukaryota</taxon>
        <taxon>Viridiplantae</taxon>
        <taxon>Streptophyta</taxon>
        <taxon>Embryophyta</taxon>
        <taxon>Tracheophyta</taxon>
        <taxon>Spermatophyta</taxon>
        <taxon>Magnoliopsida</taxon>
        <taxon>Liliopsida</taxon>
        <taxon>Poales</taxon>
        <taxon>Poaceae</taxon>
        <taxon>BOP clade</taxon>
        <taxon>Oryzoideae</taxon>
        <taxon>Oryzeae</taxon>
        <taxon>Oryzinae</taxon>
        <taxon>Oryza</taxon>
    </lineage>
</organism>
<name>J3N4M5_ORYBR</name>
<dbReference type="EnsemblPlants" id="OB10G24730.1">
    <property type="protein sequence ID" value="OB10G24730.1"/>
    <property type="gene ID" value="OB10G24730"/>
</dbReference>
<evidence type="ECO:0000313" key="2">
    <source>
        <dbReference type="Proteomes" id="UP000006038"/>
    </source>
</evidence>
<accession>J3N4M5</accession>
<reference evidence="1" key="2">
    <citation type="submission" date="2013-04" db="UniProtKB">
        <authorList>
            <consortium name="EnsemblPlants"/>
        </authorList>
    </citation>
    <scope>IDENTIFICATION</scope>
</reference>
<dbReference type="Proteomes" id="UP000006038">
    <property type="component" value="Chromosome 10"/>
</dbReference>
<dbReference type="AlphaFoldDB" id="J3N4M5"/>
<evidence type="ECO:0000313" key="1">
    <source>
        <dbReference type="EnsemblPlants" id="OB10G24730.1"/>
    </source>
</evidence>
<keyword evidence="2" id="KW-1185">Reference proteome</keyword>